<keyword evidence="2 7" id="KW-0732">Signal</keyword>
<comment type="similarity">
    <text evidence="1 7">Belongs to the phospholipase B-like family.</text>
</comment>
<name>A0A6A5C8I8_NAEFO</name>
<evidence type="ECO:0000256" key="6">
    <source>
        <dbReference type="ARBA" id="ARBA00023180"/>
    </source>
</evidence>
<dbReference type="OMA" id="LQIYYHY"/>
<keyword evidence="6" id="KW-0325">Glycoprotein</keyword>
<dbReference type="Proteomes" id="UP000444721">
    <property type="component" value="Unassembled WGS sequence"/>
</dbReference>
<feature type="chain" id="PRO_5025714233" description="Phospholipase B-like" evidence="7">
    <location>
        <begin position="28"/>
        <end position="544"/>
    </location>
</feature>
<evidence type="ECO:0000256" key="4">
    <source>
        <dbReference type="ARBA" id="ARBA00022963"/>
    </source>
</evidence>
<dbReference type="GO" id="GO:0005576">
    <property type="term" value="C:extracellular region"/>
    <property type="evidence" value="ECO:0007669"/>
    <property type="project" value="TreeGrafter"/>
</dbReference>
<dbReference type="RefSeq" id="XP_044567965.1">
    <property type="nucleotide sequence ID" value="XM_044700602.1"/>
</dbReference>
<dbReference type="Gene3D" id="3.60.60.30">
    <property type="match status" value="1"/>
</dbReference>
<dbReference type="EMBL" id="VFQX01000006">
    <property type="protein sequence ID" value="KAF0983252.1"/>
    <property type="molecule type" value="Genomic_DNA"/>
</dbReference>
<evidence type="ECO:0000256" key="7">
    <source>
        <dbReference type="RuleBase" id="RU364138"/>
    </source>
</evidence>
<sequence>MQKSFYCSLLLLLSLLAAFSCCCCVLADDYTVYFEKGSYVVKQGYDLKGGIAAAHYDATFESRGWDVLSLETNGLVKDDMQAFGAGYLEGVITRQRIYNHYTNMYTYSWADMPDKRMPGYVRDFFETQRNWMKEQSTKYASDPFWQQIKTVYLQMEGLVQGYNDATTNPNEKIDFASMQTISSFGDIFDILNVKKENRPQFHKMTPQQIMTFVQENGHCSALFKVTPDYSNIYFGHTSWFTFSAMTRIYKTYTFNFNNRLVASPTVTFSSYPANLASNDDFYVTKSGLVVIETSNNIFNTSLYDLVKPESLLCWQRVILANRLASDAPEWSDIFSEYNSGTYNNQFMVLDTKKFTPGKSLNKNLFWVVEQIPGKVYAADQTEILSFGYWPSYNVPFYKEVFTISGYPEVLKKPNASDMLSYETCVRANIFRRDQSTVNSIDSMKRMLRYNNYQVDPLSLGNPGYAIASRNDLRPQSTNLNRSCSGGYDTKVSSIADIQTIHIINGPTYDNVPAFQWAGQCPSKFSHIGMKDNYRYDWMTVNWRK</sequence>
<dbReference type="GeneID" id="68117532"/>
<feature type="signal peptide" evidence="7">
    <location>
        <begin position="1"/>
        <end position="27"/>
    </location>
</feature>
<dbReference type="GO" id="GO:0004620">
    <property type="term" value="F:phospholipase activity"/>
    <property type="evidence" value="ECO:0007669"/>
    <property type="project" value="InterPro"/>
</dbReference>
<keyword evidence="9" id="KW-1185">Reference proteome</keyword>
<dbReference type="PANTHER" id="PTHR12370:SF1">
    <property type="entry name" value="PHOSPHOLIPASE B-LIKE 1"/>
    <property type="match status" value="1"/>
</dbReference>
<evidence type="ECO:0000256" key="3">
    <source>
        <dbReference type="ARBA" id="ARBA00022801"/>
    </source>
</evidence>
<dbReference type="AlphaFoldDB" id="A0A6A5C8I8"/>
<evidence type="ECO:0000256" key="2">
    <source>
        <dbReference type="ARBA" id="ARBA00022729"/>
    </source>
</evidence>
<dbReference type="OrthoDB" id="419508at2759"/>
<dbReference type="PROSITE" id="PS51257">
    <property type="entry name" value="PROKAR_LIPOPROTEIN"/>
    <property type="match status" value="1"/>
</dbReference>
<dbReference type="InterPro" id="IPR007000">
    <property type="entry name" value="PLipase_B-like"/>
</dbReference>
<dbReference type="EC" id="3.1.1.-" evidence="7"/>
<dbReference type="PANTHER" id="PTHR12370">
    <property type="entry name" value="PHOSPHOLIPASE B-RELATED"/>
    <property type="match status" value="1"/>
</dbReference>
<reference evidence="8 9" key="1">
    <citation type="journal article" date="2019" name="Sci. Rep.">
        <title>Nanopore sequencing improves the draft genome of the human pathogenic amoeba Naegleria fowleri.</title>
        <authorList>
            <person name="Liechti N."/>
            <person name="Schurch N."/>
            <person name="Bruggmann R."/>
            <person name="Wittwer M."/>
        </authorList>
    </citation>
    <scope>NUCLEOTIDE SEQUENCE [LARGE SCALE GENOMIC DNA]</scope>
    <source>
        <strain evidence="8 9">ATCC 30894</strain>
    </source>
</reference>
<dbReference type="VEuPathDB" id="AmoebaDB:FDP41_010317"/>
<evidence type="ECO:0000256" key="5">
    <source>
        <dbReference type="ARBA" id="ARBA00023098"/>
    </source>
</evidence>
<evidence type="ECO:0000313" key="9">
    <source>
        <dbReference type="Proteomes" id="UP000444721"/>
    </source>
</evidence>
<comment type="caution">
    <text evidence="8">The sequence shown here is derived from an EMBL/GenBank/DDBJ whole genome shotgun (WGS) entry which is preliminary data.</text>
</comment>
<evidence type="ECO:0000256" key="1">
    <source>
        <dbReference type="ARBA" id="ARBA00007835"/>
    </source>
</evidence>
<proteinExistence type="inferred from homology"/>
<dbReference type="GO" id="GO:0009395">
    <property type="term" value="P:phospholipid catabolic process"/>
    <property type="evidence" value="ECO:0007669"/>
    <property type="project" value="TreeGrafter"/>
</dbReference>
<dbReference type="Pfam" id="PF04916">
    <property type="entry name" value="Phospholip_B"/>
    <property type="match status" value="1"/>
</dbReference>
<evidence type="ECO:0000313" key="8">
    <source>
        <dbReference type="EMBL" id="KAF0983252.1"/>
    </source>
</evidence>
<keyword evidence="4 7" id="KW-0442">Lipid degradation</keyword>
<dbReference type="VEuPathDB" id="AmoebaDB:NF0109380"/>
<gene>
    <name evidence="8" type="ORF">FDP41_010317</name>
</gene>
<protein>
    <recommendedName>
        <fullName evidence="7">Phospholipase B-like</fullName>
        <ecNumber evidence="7">3.1.1.-</ecNumber>
    </recommendedName>
</protein>
<keyword evidence="5 7" id="KW-0443">Lipid metabolism</keyword>
<dbReference type="VEuPathDB" id="AmoebaDB:NfTy_011270"/>
<organism evidence="8 9">
    <name type="scientific">Naegleria fowleri</name>
    <name type="common">Brain eating amoeba</name>
    <dbReference type="NCBI Taxonomy" id="5763"/>
    <lineage>
        <taxon>Eukaryota</taxon>
        <taxon>Discoba</taxon>
        <taxon>Heterolobosea</taxon>
        <taxon>Tetramitia</taxon>
        <taxon>Eutetramitia</taxon>
        <taxon>Vahlkampfiidae</taxon>
        <taxon>Naegleria</taxon>
    </lineage>
</organism>
<comment type="function">
    <text evidence="7">Putative phospholipase.</text>
</comment>
<keyword evidence="3 7" id="KW-0378">Hydrolase</keyword>
<accession>A0A6A5C8I8</accession>